<feature type="transmembrane region" description="Helical" evidence="7">
    <location>
        <begin position="672"/>
        <end position="689"/>
    </location>
</feature>
<gene>
    <name evidence="10" type="ORF">A0H81_06707</name>
</gene>
<dbReference type="Proteomes" id="UP000092993">
    <property type="component" value="Unassembled WGS sequence"/>
</dbReference>
<keyword evidence="11" id="KW-1185">Reference proteome</keyword>
<feature type="transmembrane region" description="Helical" evidence="7">
    <location>
        <begin position="696"/>
        <end position="721"/>
    </location>
</feature>
<evidence type="ECO:0000256" key="5">
    <source>
        <dbReference type="ARBA" id="ARBA00034125"/>
    </source>
</evidence>
<feature type="transmembrane region" description="Helical" evidence="7">
    <location>
        <begin position="467"/>
        <end position="487"/>
    </location>
</feature>
<evidence type="ECO:0000256" key="2">
    <source>
        <dbReference type="ARBA" id="ARBA00022692"/>
    </source>
</evidence>
<protein>
    <recommendedName>
        <fullName evidence="12">Pheromone-regulated membrane protein 10</fullName>
    </recommendedName>
</protein>
<organism evidence="10 11">
    <name type="scientific">Grifola frondosa</name>
    <name type="common">Maitake</name>
    <name type="synonym">Polyporus frondosus</name>
    <dbReference type="NCBI Taxonomy" id="5627"/>
    <lineage>
        <taxon>Eukaryota</taxon>
        <taxon>Fungi</taxon>
        <taxon>Dikarya</taxon>
        <taxon>Basidiomycota</taxon>
        <taxon>Agaricomycotina</taxon>
        <taxon>Agaricomycetes</taxon>
        <taxon>Polyporales</taxon>
        <taxon>Grifolaceae</taxon>
        <taxon>Grifola</taxon>
    </lineage>
</organism>
<feature type="transmembrane region" description="Helical" evidence="7">
    <location>
        <begin position="578"/>
        <end position="599"/>
    </location>
</feature>
<accession>A0A1C7M7R9</accession>
<evidence type="ECO:0000256" key="6">
    <source>
        <dbReference type="SAM" id="MobiDB-lite"/>
    </source>
</evidence>
<dbReference type="STRING" id="5627.A0A1C7M7R9"/>
<evidence type="ECO:0000259" key="8">
    <source>
        <dbReference type="Pfam" id="PF06738"/>
    </source>
</evidence>
<dbReference type="InterPro" id="IPR010619">
    <property type="entry name" value="ThrE-like_N"/>
</dbReference>
<reference evidence="10 11" key="1">
    <citation type="submission" date="2016-03" db="EMBL/GenBank/DDBJ databases">
        <title>Whole genome sequencing of Grifola frondosa 9006-11.</title>
        <authorList>
            <person name="Min B."/>
            <person name="Park H."/>
            <person name="Kim J.-G."/>
            <person name="Cho H."/>
            <person name="Oh Y.-L."/>
            <person name="Kong W.-S."/>
            <person name="Choi I.-G."/>
        </authorList>
    </citation>
    <scope>NUCLEOTIDE SEQUENCE [LARGE SCALE GENOMIC DNA]</scope>
    <source>
        <strain evidence="10 11">9006-11</strain>
    </source>
</reference>
<feature type="transmembrane region" description="Helical" evidence="7">
    <location>
        <begin position="517"/>
        <end position="536"/>
    </location>
</feature>
<feature type="region of interest" description="Disordered" evidence="6">
    <location>
        <begin position="124"/>
        <end position="186"/>
    </location>
</feature>
<comment type="caution">
    <text evidence="10">The sequence shown here is derived from an EMBL/GenBank/DDBJ whole genome shotgun (WGS) entry which is preliminary data.</text>
</comment>
<feature type="compositionally biased region" description="Basic residues" evidence="6">
    <location>
        <begin position="65"/>
        <end position="75"/>
    </location>
</feature>
<evidence type="ECO:0000256" key="7">
    <source>
        <dbReference type="SAM" id="Phobius"/>
    </source>
</evidence>
<comment type="similarity">
    <text evidence="5">Belongs to the ThrE exporter (TC 2.A.79) family.</text>
</comment>
<dbReference type="Pfam" id="PF06738">
    <property type="entry name" value="ThrE"/>
    <property type="match status" value="1"/>
</dbReference>
<evidence type="ECO:0000313" key="11">
    <source>
        <dbReference type="Proteomes" id="UP000092993"/>
    </source>
</evidence>
<evidence type="ECO:0000259" key="9">
    <source>
        <dbReference type="Pfam" id="PF12821"/>
    </source>
</evidence>
<dbReference type="OrthoDB" id="413008at2759"/>
<dbReference type="Pfam" id="PF12821">
    <property type="entry name" value="ThrE_2"/>
    <property type="match status" value="1"/>
</dbReference>
<sequence>MHEVPGEHYIDHNETAGLPGVDVERYSHEQAQKVVQAHRHRLFGGFRQRHRRASDGEPPGSGEHHHQKKKEKKPRFFGGRDSSDTDTVPVDVEKIAEGRDSNTSKPYVARGVLSTLLGLYDHSSGSQSELSTRCPSFDESNTPSVFGRSSTIDSDAHTLSTQRSQSSRNLYPPSVGNDSMSSLRAPTHPWTRPFSFGDSRMSARRSGAGVFGPLIASTGNISGVAAPASSTVAPNIKRPGYHLSRYSLESNIPKTRKSALRRPRSTHFEGATRVNTPESSRSGSGSLEELWPLSQVSSSTLSSGKQKWTNVLKDLPKWGIGRRHRKYMPEDRHREKRRKRKKAEIWITRHVAEIVQRQEFILKLARAMMMFGGPTHRLQAQIQSTAKVLDIELSCMYLPDVMLISFDDSSTSTSNMKFIRQGSALDIGKLQNAHEIYWKVIHDEISVKDASVEMDELMRKPPLYKNWQIVLIGGFCSASICSVSFNGSFIDSLISFPLGCILIVIQLFAARNELYSNVFEITVATFFSFISAALASSNRFCYSAIASSSVVLILPGFIVLCGSLELASRNIVSGAVRVCFSLIYSLFLGFGLAIGASAYSKLTHTTLAGIDDLTCDLSHHADGPWYQRTPSYCLRNYAPWNRKEIALLVAISSIGWVTNHFTGLKFPGQSDISAAVGALAVGFVSNLYGRFFNGNSFVIMITGILFQLPSGLANGGLFTFVSQKDSGSSSTSSYLSGFQTALQLVSVSIGLTVGLGISLVLVHPIPSRRRAAGMFTL</sequence>
<feature type="transmembrane region" description="Helical" evidence="7">
    <location>
        <begin position="493"/>
        <end position="510"/>
    </location>
</feature>
<evidence type="ECO:0000256" key="4">
    <source>
        <dbReference type="ARBA" id="ARBA00023136"/>
    </source>
</evidence>
<dbReference type="EMBL" id="LUGG01000007">
    <property type="protein sequence ID" value="OBZ72872.1"/>
    <property type="molecule type" value="Genomic_DNA"/>
</dbReference>
<evidence type="ECO:0000313" key="10">
    <source>
        <dbReference type="EMBL" id="OBZ72872.1"/>
    </source>
</evidence>
<dbReference type="PANTHER" id="PTHR31082:SF4">
    <property type="entry name" value="PHEROMONE-REGULATED MEMBRANE PROTEIN 10"/>
    <property type="match status" value="1"/>
</dbReference>
<feature type="compositionally biased region" description="Basic and acidic residues" evidence="6">
    <location>
        <begin position="91"/>
        <end position="102"/>
    </location>
</feature>
<dbReference type="AlphaFoldDB" id="A0A1C7M7R9"/>
<dbReference type="PANTHER" id="PTHR31082">
    <property type="entry name" value="PHEROMONE-REGULATED MEMBRANE PROTEIN 10"/>
    <property type="match status" value="1"/>
</dbReference>
<feature type="region of interest" description="Disordered" evidence="6">
    <location>
        <begin position="43"/>
        <end position="105"/>
    </location>
</feature>
<keyword evidence="3 7" id="KW-1133">Transmembrane helix</keyword>
<dbReference type="InterPro" id="IPR024528">
    <property type="entry name" value="ThrE_2"/>
</dbReference>
<feature type="domain" description="Threonine/Serine exporter ThrE" evidence="9">
    <location>
        <begin position="642"/>
        <end position="758"/>
    </location>
</feature>
<feature type="compositionally biased region" description="Low complexity" evidence="6">
    <location>
        <begin position="278"/>
        <end position="287"/>
    </location>
</feature>
<evidence type="ECO:0000256" key="3">
    <source>
        <dbReference type="ARBA" id="ARBA00022989"/>
    </source>
</evidence>
<evidence type="ECO:0008006" key="12">
    <source>
        <dbReference type="Google" id="ProtNLM"/>
    </source>
</evidence>
<feature type="transmembrane region" description="Helical" evidence="7">
    <location>
        <begin position="542"/>
        <end position="566"/>
    </location>
</feature>
<feature type="compositionally biased region" description="Basic residues" evidence="6">
    <location>
        <begin position="43"/>
        <end position="52"/>
    </location>
</feature>
<feature type="compositionally biased region" description="Polar residues" evidence="6">
    <location>
        <begin position="124"/>
        <end position="169"/>
    </location>
</feature>
<dbReference type="GO" id="GO:0016020">
    <property type="term" value="C:membrane"/>
    <property type="evidence" value="ECO:0007669"/>
    <property type="project" value="UniProtKB-SubCell"/>
</dbReference>
<keyword evidence="2 7" id="KW-0812">Transmembrane</keyword>
<dbReference type="GO" id="GO:0022857">
    <property type="term" value="F:transmembrane transporter activity"/>
    <property type="evidence" value="ECO:0007669"/>
    <property type="project" value="InterPro"/>
</dbReference>
<feature type="transmembrane region" description="Helical" evidence="7">
    <location>
        <begin position="741"/>
        <end position="762"/>
    </location>
</feature>
<proteinExistence type="inferred from homology"/>
<feature type="domain" description="Threonine/serine exporter-like N-terminal" evidence="8">
    <location>
        <begin position="359"/>
        <end position="597"/>
    </location>
</feature>
<keyword evidence="4 7" id="KW-0472">Membrane</keyword>
<dbReference type="InterPro" id="IPR051361">
    <property type="entry name" value="ThrE/Ser_Exporter"/>
</dbReference>
<comment type="subcellular location">
    <subcellularLocation>
        <location evidence="1">Membrane</location>
        <topology evidence="1">Multi-pass membrane protein</topology>
    </subcellularLocation>
</comment>
<name>A0A1C7M7R9_GRIFR</name>
<feature type="compositionally biased region" description="Basic residues" evidence="6">
    <location>
        <begin position="254"/>
        <end position="265"/>
    </location>
</feature>
<evidence type="ECO:0000256" key="1">
    <source>
        <dbReference type="ARBA" id="ARBA00004141"/>
    </source>
</evidence>
<dbReference type="OMA" id="PWWQRTP"/>
<feature type="region of interest" description="Disordered" evidence="6">
    <location>
        <begin position="253"/>
        <end position="287"/>
    </location>
</feature>